<dbReference type="SUPFAM" id="SSF49899">
    <property type="entry name" value="Concanavalin A-like lectins/glucanases"/>
    <property type="match status" value="1"/>
</dbReference>
<dbReference type="Proteomes" id="UP000316213">
    <property type="component" value="Unassembled WGS sequence"/>
</dbReference>
<protein>
    <submittedName>
        <fullName evidence="7">Serine/threonine-protein kinase PknB</fullName>
        <ecNumber evidence="7">2.7.11.1</ecNumber>
    </submittedName>
</protein>
<dbReference type="PANTHER" id="PTHR43289:SF6">
    <property type="entry name" value="SERINE_THREONINE-PROTEIN KINASE NEKL-3"/>
    <property type="match status" value="1"/>
</dbReference>
<keyword evidence="3 7" id="KW-0418">Kinase</keyword>
<evidence type="ECO:0000256" key="1">
    <source>
        <dbReference type="ARBA" id="ARBA00022679"/>
    </source>
</evidence>
<dbReference type="CDD" id="cd14014">
    <property type="entry name" value="STKc_PknB_like"/>
    <property type="match status" value="1"/>
</dbReference>
<dbReference type="PROSITE" id="PS00107">
    <property type="entry name" value="PROTEIN_KINASE_ATP"/>
    <property type="match status" value="1"/>
</dbReference>
<evidence type="ECO:0000256" key="2">
    <source>
        <dbReference type="ARBA" id="ARBA00022741"/>
    </source>
</evidence>
<dbReference type="Gene3D" id="1.10.510.10">
    <property type="entry name" value="Transferase(Phosphotransferase) domain 1"/>
    <property type="match status" value="1"/>
</dbReference>
<organism evidence="7 8">
    <name type="scientific">Neorhodopirellula pilleata</name>
    <dbReference type="NCBI Taxonomy" id="2714738"/>
    <lineage>
        <taxon>Bacteria</taxon>
        <taxon>Pseudomonadati</taxon>
        <taxon>Planctomycetota</taxon>
        <taxon>Planctomycetia</taxon>
        <taxon>Pirellulales</taxon>
        <taxon>Pirellulaceae</taxon>
        <taxon>Neorhodopirellula</taxon>
    </lineage>
</organism>
<dbReference type="GO" id="GO:0005524">
    <property type="term" value="F:ATP binding"/>
    <property type="evidence" value="ECO:0007669"/>
    <property type="project" value="UniProtKB-UniRule"/>
</dbReference>
<feature type="domain" description="Protein kinase" evidence="6">
    <location>
        <begin position="137"/>
        <end position="404"/>
    </location>
</feature>
<dbReference type="OrthoDB" id="6111975at2"/>
<dbReference type="Gene3D" id="3.30.200.20">
    <property type="entry name" value="Phosphorylase Kinase, domain 1"/>
    <property type="match status" value="1"/>
</dbReference>
<gene>
    <name evidence="7" type="primary">pknB_9</name>
    <name evidence="7" type="ORF">Pla100_17750</name>
</gene>
<keyword evidence="1 7" id="KW-0808">Transferase</keyword>
<evidence type="ECO:0000256" key="5">
    <source>
        <dbReference type="PROSITE-ProRule" id="PRU10141"/>
    </source>
</evidence>
<evidence type="ECO:0000256" key="3">
    <source>
        <dbReference type="ARBA" id="ARBA00022777"/>
    </source>
</evidence>
<keyword evidence="4 5" id="KW-0067">ATP-binding</keyword>
<comment type="caution">
    <text evidence="7">The sequence shown here is derived from an EMBL/GenBank/DDBJ whole genome shotgun (WGS) entry which is preliminary data.</text>
</comment>
<dbReference type="EC" id="2.7.11.1" evidence="7"/>
<dbReference type="AlphaFoldDB" id="A0A5C6AS06"/>
<dbReference type="InterPro" id="IPR013320">
    <property type="entry name" value="ConA-like_dom_sf"/>
</dbReference>
<proteinExistence type="predicted"/>
<dbReference type="Gene3D" id="2.60.120.200">
    <property type="match status" value="1"/>
</dbReference>
<sequence length="679" mass="74724">MNDARDASHRCGDEDTSFEQLSTQQMLAVNLWCDRYEKLWAKSERPTLAEFVQSVELEDVHAFRALALELITMDVHYKRLAGDSIRLNDFVDQFPTVDEQAIRDILLPKTTTTGSSQTASGLAEENELRKGQQIGDYVIEERIGRGGMGSVYRAHHQLMGRIVAIKALTLRTSQDPSSLLRFEREIKSVAKMSHPNVVTAYDARLQDGSLYLVTEWIQGRDLGEIVLEQGPLPVEEALDVAIQAAKGLDYAHSIGYIHRDVKPSNLVRDGNGNVKLLDLGLAKLLEQRDANTGSTPLTADHQVVGTAEYLSPEQARTPNVVDVRTDIYSLGCTMMFLLTGKPPFVGESPIDTLLEHINAQPPMLCSEMAGQALPDGLSALVHSMLSKSVDDRPASMQTVLKRLVQIRSLTSSDFAAPQAGWNLRDGWLPWVAVAAMILAAIGFAIGRGNFGSRSSDINESSSSSNLSDGLLFNGRTSYAEVQDFDVELDGPAMIEVIATPQTGPLPCNLVTWGGDDLFVLFAGFDQKWGVASLNDGESHLEVSRDSYEIGRKYLLAAKRKGDQLELWVDGSQVPTRRGEYELVSSRRSLCFGGLPDGLLPRHQGTRFFAGIIHQVRISKGEELQPAARVHNILAVESSTVGMFDLSEGEGAEAKSTVNGFRVQLIDTQWEREFQTQKQP</sequence>
<keyword evidence="2 5" id="KW-0547">Nucleotide-binding</keyword>
<evidence type="ECO:0000313" key="7">
    <source>
        <dbReference type="EMBL" id="TWU02039.1"/>
    </source>
</evidence>
<dbReference type="InterPro" id="IPR000719">
    <property type="entry name" value="Prot_kinase_dom"/>
</dbReference>
<feature type="binding site" evidence="5">
    <location>
        <position position="166"/>
    </location>
    <ligand>
        <name>ATP</name>
        <dbReference type="ChEBI" id="CHEBI:30616"/>
    </ligand>
</feature>
<dbReference type="EMBL" id="SJPM01000002">
    <property type="protein sequence ID" value="TWU02039.1"/>
    <property type="molecule type" value="Genomic_DNA"/>
</dbReference>
<dbReference type="RefSeq" id="WP_146577217.1">
    <property type="nucleotide sequence ID" value="NZ_SJPM01000002.1"/>
</dbReference>
<dbReference type="InterPro" id="IPR017441">
    <property type="entry name" value="Protein_kinase_ATP_BS"/>
</dbReference>
<dbReference type="InterPro" id="IPR011009">
    <property type="entry name" value="Kinase-like_dom_sf"/>
</dbReference>
<dbReference type="PANTHER" id="PTHR43289">
    <property type="entry name" value="MITOGEN-ACTIVATED PROTEIN KINASE KINASE KINASE 20-RELATED"/>
    <property type="match status" value="1"/>
</dbReference>
<keyword evidence="8" id="KW-1185">Reference proteome</keyword>
<dbReference type="SUPFAM" id="SSF56112">
    <property type="entry name" value="Protein kinase-like (PK-like)"/>
    <property type="match status" value="1"/>
</dbReference>
<dbReference type="SMART" id="SM00220">
    <property type="entry name" value="S_TKc"/>
    <property type="match status" value="1"/>
</dbReference>
<reference evidence="7 8" key="1">
    <citation type="submission" date="2019-02" db="EMBL/GenBank/DDBJ databases">
        <title>Deep-cultivation of Planctomycetes and their phenomic and genomic characterization uncovers novel biology.</title>
        <authorList>
            <person name="Wiegand S."/>
            <person name="Jogler M."/>
            <person name="Boedeker C."/>
            <person name="Pinto D."/>
            <person name="Vollmers J."/>
            <person name="Rivas-Marin E."/>
            <person name="Kohn T."/>
            <person name="Peeters S.H."/>
            <person name="Heuer A."/>
            <person name="Rast P."/>
            <person name="Oberbeckmann S."/>
            <person name="Bunk B."/>
            <person name="Jeske O."/>
            <person name="Meyerdierks A."/>
            <person name="Storesund J.E."/>
            <person name="Kallscheuer N."/>
            <person name="Luecker S."/>
            <person name="Lage O.M."/>
            <person name="Pohl T."/>
            <person name="Merkel B.J."/>
            <person name="Hornburger P."/>
            <person name="Mueller R.-W."/>
            <person name="Bruemmer F."/>
            <person name="Labrenz M."/>
            <person name="Spormann A.M."/>
            <person name="Op Den Camp H."/>
            <person name="Overmann J."/>
            <person name="Amann R."/>
            <person name="Jetten M.S.M."/>
            <person name="Mascher T."/>
            <person name="Medema M.H."/>
            <person name="Devos D.P."/>
            <person name="Kaster A.-K."/>
            <person name="Ovreas L."/>
            <person name="Rohde M."/>
            <person name="Galperin M.Y."/>
            <person name="Jogler C."/>
        </authorList>
    </citation>
    <scope>NUCLEOTIDE SEQUENCE [LARGE SCALE GENOMIC DNA]</scope>
    <source>
        <strain evidence="7 8">Pla100</strain>
    </source>
</reference>
<dbReference type="PROSITE" id="PS50011">
    <property type="entry name" value="PROTEIN_KINASE_DOM"/>
    <property type="match status" value="1"/>
</dbReference>
<accession>A0A5C6AS06</accession>
<evidence type="ECO:0000313" key="8">
    <source>
        <dbReference type="Proteomes" id="UP000316213"/>
    </source>
</evidence>
<evidence type="ECO:0000256" key="4">
    <source>
        <dbReference type="ARBA" id="ARBA00022840"/>
    </source>
</evidence>
<dbReference type="Pfam" id="PF00069">
    <property type="entry name" value="Pkinase"/>
    <property type="match status" value="1"/>
</dbReference>
<dbReference type="GO" id="GO:0004674">
    <property type="term" value="F:protein serine/threonine kinase activity"/>
    <property type="evidence" value="ECO:0007669"/>
    <property type="project" value="UniProtKB-EC"/>
</dbReference>
<evidence type="ECO:0000259" key="6">
    <source>
        <dbReference type="PROSITE" id="PS50011"/>
    </source>
</evidence>
<name>A0A5C6AS06_9BACT</name>